<name>A0A6P3YED9_DINQU</name>
<gene>
    <name evidence="3" type="primary">LOC106751968</name>
</gene>
<feature type="region of interest" description="Disordered" evidence="1">
    <location>
        <begin position="1326"/>
        <end position="1350"/>
    </location>
</feature>
<dbReference type="RefSeq" id="XP_014488783.1">
    <property type="nucleotide sequence ID" value="XM_014633297.1"/>
</dbReference>
<organism evidence="2 3">
    <name type="scientific">Dinoponera quadriceps</name>
    <name type="common">South American ant</name>
    <dbReference type="NCBI Taxonomy" id="609295"/>
    <lineage>
        <taxon>Eukaryota</taxon>
        <taxon>Metazoa</taxon>
        <taxon>Ecdysozoa</taxon>
        <taxon>Arthropoda</taxon>
        <taxon>Hexapoda</taxon>
        <taxon>Insecta</taxon>
        <taxon>Pterygota</taxon>
        <taxon>Neoptera</taxon>
        <taxon>Endopterygota</taxon>
        <taxon>Hymenoptera</taxon>
        <taxon>Apocrita</taxon>
        <taxon>Aculeata</taxon>
        <taxon>Formicoidea</taxon>
        <taxon>Formicidae</taxon>
        <taxon>Ponerinae</taxon>
        <taxon>Ponerini</taxon>
        <taxon>Dinoponera</taxon>
    </lineage>
</organism>
<protein>
    <submittedName>
        <fullName evidence="3">Uncharacterized protein LOC106751968 isoform X1</fullName>
    </submittedName>
</protein>
<sequence>MCGIINLLLFSTDIHYSFYIARKTRIGVIYKIDNFILCKMDSMEKKVIRWIELIKSAKLEDALKDIQMNIRVQPDEKLNMYIFKLLRYLSHTISDKCNKQHHMPGKRIAELSKLLCSLLIEVPDDKIYVISLYHIIRCLISSNLYEDAANICCYLEPGKLYSPTNDTMGILVQILSLWRIPINNIYSLATDSLSSESYSNLKSIIRHEMKMIKIVYENHTHHLIARISIHIDKIATIDKERNLYFDDFYKYILGYLTEARLCLDKDEKYVTYCQILHIICRVICKSINTSRIKYAVKTLNKLCGCFKNLFIKDEECYQYFQQFQSLCVIFLTPVENLTDDTAKSIQDFIIHDKKIAQKYGYTGSFKWNVFGIKEIVDSVFTYWETCVKNYQQKFLDTGILLETISLIVYISVFLTKNVSNKCNACLNEKCTVKRDIYNTVILKFRCVNLVSKFPVKILPKELCVLVGKILEQDVALIYEMKECECKRWTQLWVTCGALIYNMGIATEHVYEECVHMFSLLCTCIFRFQGIDPRSNYLCFENPISAALHRLCAIHYTNKMYREAMTASALNGLLTYNTQYRKAFDMWVNIKKKCASEEVAKLTMLECLRDDKDKISEMGFTIDFSKYDLIQFCLREARSLLEENVAFADGVSAVLQELRKLKPTKSQYAHAIQLLGHYLLGSAEHNSSVLEYHEQVIPHLKQDKSNSAAVLCLEVNLTFFTFVEELHTMNKQTLAEMENTKFALYAPKLPEVRETKSPTVVPAYTMLNIKKDSSLKLSLRKCLKKWDQLLKYETLSEIIKNWEPNLLLRMLVTFGEYCRVYRHDKCEAEAWMLAHKLASEMGDYCTIIYITGRSISLRQINYDWITSAKEYAMKHRDSKNGNTISAIAIFWISLADFYFQCGKCDNAKELLDDARNFPEISFFSNTSVYLFGLDTIICNCNLYGDNVKHENYSSYIVESLYAMINLSQDLSVKKYKSQAECLFSYDVLFTATVNLSMRVNHLLSFRDICAHLVRRVKSAQSLGAVMRTAELLKSLCYIDLSRTKLDDCEVKLQGLEHMLDIETFQLSMNSKPSAVEVSGHLAVSPARIVDPVRDVPQRDASPVLGKKVFDLPKFALHGKNCDCYKCENASYQYLVFTTTYIRAQLYALQCHNTVALDHFYGAFKIRQKLFGEKQTVLPESRSCDEVGAKRFSWQARSYIVDYVQLLVDFSYFLGANVASRQQDASDVANLAINICRRYKLERHPVYISAEEVVLNSAFQTMLESPNYLDFMVPQACDIDISKYVRASSNSSTCVTPSTHKRYVKKPASVRRKKNPVVLNLDKISMSLSDDEDDDASSELPQTLRSGKSRGN</sequence>
<dbReference type="KEGG" id="dqu:106751968"/>
<dbReference type="Proteomes" id="UP000515204">
    <property type="component" value="Unplaced"/>
</dbReference>
<evidence type="ECO:0000313" key="2">
    <source>
        <dbReference type="Proteomes" id="UP000515204"/>
    </source>
</evidence>
<evidence type="ECO:0000313" key="3">
    <source>
        <dbReference type="RefSeq" id="XP_014488783.1"/>
    </source>
</evidence>
<proteinExistence type="predicted"/>
<accession>A0A6P3YED9</accession>
<dbReference type="GeneID" id="106751968"/>
<reference evidence="3" key="1">
    <citation type="submission" date="2025-08" db="UniProtKB">
        <authorList>
            <consortium name="RefSeq"/>
        </authorList>
    </citation>
    <scope>IDENTIFICATION</scope>
</reference>
<keyword evidence="2" id="KW-1185">Reference proteome</keyword>
<dbReference type="OrthoDB" id="6776738at2759"/>
<evidence type="ECO:0000256" key="1">
    <source>
        <dbReference type="SAM" id="MobiDB-lite"/>
    </source>
</evidence>